<evidence type="ECO:0000256" key="3">
    <source>
        <dbReference type="ARBA" id="ARBA00022512"/>
    </source>
</evidence>
<keyword evidence="4 7" id="KW-0964">Secreted</keyword>
<dbReference type="Proteomes" id="UP000054988">
    <property type="component" value="Unassembled WGS sequence"/>
</dbReference>
<dbReference type="Pfam" id="PF01185">
    <property type="entry name" value="Hydrophobin"/>
    <property type="match status" value="1"/>
</dbReference>
<sequence>MFTKVAQVVVAFMAFSVLAGAQDSECNTESVQCCNDIKKADDPAVAGLLGLVGAVVQDVTAQVGVTCNPITVLGGGANSCSAQTVCCKDNSFNGVVAIGCTPINVNL</sequence>
<evidence type="ECO:0000256" key="7">
    <source>
        <dbReference type="RuleBase" id="RU365009"/>
    </source>
</evidence>
<comment type="similarity">
    <text evidence="2 7">Belongs to the fungal hydrophobin family.</text>
</comment>
<evidence type="ECO:0000256" key="1">
    <source>
        <dbReference type="ARBA" id="ARBA00004191"/>
    </source>
</evidence>
<evidence type="ECO:0000256" key="4">
    <source>
        <dbReference type="ARBA" id="ARBA00022525"/>
    </source>
</evidence>
<dbReference type="InterPro" id="IPR001338">
    <property type="entry name" value="Class_I_Hydrophobin"/>
</dbReference>
<feature type="signal peptide" evidence="7">
    <location>
        <begin position="1"/>
        <end position="21"/>
    </location>
</feature>
<reference evidence="8 9" key="1">
    <citation type="submission" date="2015-12" db="EMBL/GenBank/DDBJ databases">
        <title>Draft genome sequence of Moniliophthora roreri, the causal agent of frosty pod rot of cacao.</title>
        <authorList>
            <person name="Aime M.C."/>
            <person name="Diaz-Valderrama J.R."/>
            <person name="Kijpornyongpan T."/>
            <person name="Phillips-Mora W."/>
        </authorList>
    </citation>
    <scope>NUCLEOTIDE SEQUENCE [LARGE SCALE GENOMIC DNA]</scope>
    <source>
        <strain evidence="8 9">MCA 2952</strain>
    </source>
</reference>
<dbReference type="CDD" id="cd23507">
    <property type="entry name" value="hydrophobin_I"/>
    <property type="match status" value="1"/>
</dbReference>
<dbReference type="eggNOG" id="ENOG502SSUJ">
    <property type="taxonomic scope" value="Eukaryota"/>
</dbReference>
<evidence type="ECO:0000256" key="6">
    <source>
        <dbReference type="ARBA" id="ARBA00093546"/>
    </source>
</evidence>
<comment type="subunit">
    <text evidence="6">Self-assembles to form functional amyloid fibrils called rodlets. Self-assembly into fibrillar rodlets occurs spontaneously at hydrophobic:hydrophilic interfaces and the rodlets further associate laterally to form amphipathic monolayers.</text>
</comment>
<keyword evidence="5 7" id="KW-1015">Disulfide bond</keyword>
<evidence type="ECO:0000256" key="2">
    <source>
        <dbReference type="ARBA" id="ARBA00010446"/>
    </source>
</evidence>
<name>A0A0W0FT93_MONRR</name>
<protein>
    <recommendedName>
        <fullName evidence="7">Hydrophobin</fullName>
    </recommendedName>
</protein>
<organism evidence="8 9">
    <name type="scientific">Moniliophthora roreri</name>
    <name type="common">Frosty pod rot fungus</name>
    <name type="synonym">Monilia roreri</name>
    <dbReference type="NCBI Taxonomy" id="221103"/>
    <lineage>
        <taxon>Eukaryota</taxon>
        <taxon>Fungi</taxon>
        <taxon>Dikarya</taxon>
        <taxon>Basidiomycota</taxon>
        <taxon>Agaricomycotina</taxon>
        <taxon>Agaricomycetes</taxon>
        <taxon>Agaricomycetidae</taxon>
        <taxon>Agaricales</taxon>
        <taxon>Marasmiineae</taxon>
        <taxon>Marasmiaceae</taxon>
        <taxon>Moniliophthora</taxon>
    </lineage>
</organism>
<comment type="subcellular location">
    <subcellularLocation>
        <location evidence="1 7">Secreted</location>
        <location evidence="1 7">Cell wall</location>
    </subcellularLocation>
</comment>
<keyword evidence="3 7" id="KW-0134">Cell wall</keyword>
<evidence type="ECO:0000313" key="9">
    <source>
        <dbReference type="Proteomes" id="UP000054988"/>
    </source>
</evidence>
<dbReference type="GO" id="GO:0009277">
    <property type="term" value="C:fungal-type cell wall"/>
    <property type="evidence" value="ECO:0007669"/>
    <property type="project" value="InterPro"/>
</dbReference>
<evidence type="ECO:0000256" key="5">
    <source>
        <dbReference type="ARBA" id="ARBA00023157"/>
    </source>
</evidence>
<proteinExistence type="inferred from homology"/>
<keyword evidence="7" id="KW-0732">Signal</keyword>
<dbReference type="AlphaFoldDB" id="A0A0W0FT93"/>
<dbReference type="EMBL" id="LATX01001667">
    <property type="protein sequence ID" value="KTB39565.1"/>
    <property type="molecule type" value="Genomic_DNA"/>
</dbReference>
<feature type="chain" id="PRO_5013987403" description="Hydrophobin" evidence="7">
    <location>
        <begin position="22"/>
        <end position="107"/>
    </location>
</feature>
<evidence type="ECO:0000313" key="8">
    <source>
        <dbReference type="EMBL" id="KTB39565.1"/>
    </source>
</evidence>
<comment type="caution">
    <text evidence="8">The sequence shown here is derived from an EMBL/GenBank/DDBJ whole genome shotgun (WGS) entry which is preliminary data.</text>
</comment>
<accession>A0A0W0FT93</accession>
<dbReference type="SMART" id="SM00075">
    <property type="entry name" value="HYDRO"/>
    <property type="match status" value="1"/>
</dbReference>
<dbReference type="GO" id="GO:0005199">
    <property type="term" value="F:structural constituent of cell wall"/>
    <property type="evidence" value="ECO:0007669"/>
    <property type="project" value="InterPro"/>
</dbReference>
<gene>
    <name evidence="8" type="ORF">WG66_7856</name>
</gene>